<feature type="transmembrane region" description="Helical" evidence="8">
    <location>
        <begin position="440"/>
        <end position="458"/>
    </location>
</feature>
<evidence type="ECO:0000256" key="1">
    <source>
        <dbReference type="ARBA" id="ARBA00004370"/>
    </source>
</evidence>
<dbReference type="SUPFAM" id="SSF56784">
    <property type="entry name" value="HAD-like"/>
    <property type="match status" value="1"/>
</dbReference>
<feature type="transmembrane region" description="Helical" evidence="8">
    <location>
        <begin position="367"/>
        <end position="387"/>
    </location>
</feature>
<dbReference type="InterPro" id="IPR036412">
    <property type="entry name" value="HAD-like_sf"/>
</dbReference>
<evidence type="ECO:0000313" key="10">
    <source>
        <dbReference type="EMBL" id="NDV30443.1"/>
    </source>
</evidence>
<keyword evidence="3" id="KW-0479">Metal-binding</keyword>
<evidence type="ECO:0000259" key="9">
    <source>
        <dbReference type="Pfam" id="PF00689"/>
    </source>
</evidence>
<dbReference type="Pfam" id="PF00689">
    <property type="entry name" value="Cation_ATPase_C"/>
    <property type="match status" value="1"/>
</dbReference>
<dbReference type="GO" id="GO:0046872">
    <property type="term" value="F:metal ion binding"/>
    <property type="evidence" value="ECO:0007669"/>
    <property type="project" value="UniProtKB-KW"/>
</dbReference>
<feature type="transmembrane region" description="Helical" evidence="8">
    <location>
        <begin position="399"/>
        <end position="419"/>
    </location>
</feature>
<feature type="region of interest" description="Disordered" evidence="7">
    <location>
        <begin position="513"/>
        <end position="588"/>
    </location>
</feature>
<dbReference type="Gene3D" id="1.20.1110.10">
    <property type="entry name" value="Calcium-transporting ATPase, transmembrane domain"/>
    <property type="match status" value="1"/>
</dbReference>
<keyword evidence="4" id="KW-0460">Magnesium</keyword>
<organism evidence="10">
    <name type="scientific">Arcella intermedia</name>
    <dbReference type="NCBI Taxonomy" id="1963864"/>
    <lineage>
        <taxon>Eukaryota</taxon>
        <taxon>Amoebozoa</taxon>
        <taxon>Tubulinea</taxon>
        <taxon>Elardia</taxon>
        <taxon>Arcellinida</taxon>
        <taxon>Sphaerothecina</taxon>
        <taxon>Arcellidae</taxon>
        <taxon>Arcella</taxon>
    </lineage>
</organism>
<dbReference type="GO" id="GO:0005886">
    <property type="term" value="C:plasma membrane"/>
    <property type="evidence" value="ECO:0007669"/>
    <property type="project" value="TreeGrafter"/>
</dbReference>
<comment type="subcellular location">
    <subcellularLocation>
        <location evidence="1">Membrane</location>
    </subcellularLocation>
</comment>
<accession>A0A6B2L0B8</accession>
<dbReference type="Gene3D" id="3.40.50.1000">
    <property type="entry name" value="HAD superfamily/HAD-like"/>
    <property type="match status" value="1"/>
</dbReference>
<feature type="transmembrane region" description="Helical" evidence="8">
    <location>
        <begin position="326"/>
        <end position="346"/>
    </location>
</feature>
<evidence type="ECO:0000256" key="3">
    <source>
        <dbReference type="ARBA" id="ARBA00022723"/>
    </source>
</evidence>
<feature type="compositionally biased region" description="Polar residues" evidence="7">
    <location>
        <begin position="541"/>
        <end position="563"/>
    </location>
</feature>
<feature type="compositionally biased region" description="Low complexity" evidence="7">
    <location>
        <begin position="520"/>
        <end position="529"/>
    </location>
</feature>
<dbReference type="InterPro" id="IPR001757">
    <property type="entry name" value="P_typ_ATPase"/>
</dbReference>
<dbReference type="InterPro" id="IPR023214">
    <property type="entry name" value="HAD_sf"/>
</dbReference>
<evidence type="ECO:0000256" key="8">
    <source>
        <dbReference type="SAM" id="Phobius"/>
    </source>
</evidence>
<dbReference type="NCBIfam" id="TIGR01494">
    <property type="entry name" value="ATPase_P-type"/>
    <property type="match status" value="1"/>
</dbReference>
<reference evidence="10" key="1">
    <citation type="journal article" date="2020" name="J. Eukaryot. Microbiol.">
        <title>De novo Sequencing, Assembly and Annotation of the Transcriptome for the Free-Living Testate Amoeba Arcella intermedia.</title>
        <authorList>
            <person name="Ribeiro G.M."/>
            <person name="Porfirio-Sousa A.L."/>
            <person name="Maurer-Alcala X.X."/>
            <person name="Katz L.A."/>
            <person name="Lahr D.J.G."/>
        </authorList>
    </citation>
    <scope>NUCLEOTIDE SEQUENCE</scope>
</reference>
<dbReference type="EMBL" id="GIBP01001474">
    <property type="protein sequence ID" value="NDV30443.1"/>
    <property type="molecule type" value="Transcribed_RNA"/>
</dbReference>
<dbReference type="PANTHER" id="PTHR24093:SF477">
    <property type="entry name" value="CALCIUM-TRANSPORTING ATPASE"/>
    <property type="match status" value="1"/>
</dbReference>
<dbReference type="GO" id="GO:0005388">
    <property type="term" value="F:P-type calcium transporter activity"/>
    <property type="evidence" value="ECO:0007669"/>
    <property type="project" value="TreeGrafter"/>
</dbReference>
<protein>
    <recommendedName>
        <fullName evidence="9">Cation-transporting P-type ATPase C-terminal domain-containing protein</fullName>
    </recommendedName>
</protein>
<evidence type="ECO:0000256" key="2">
    <source>
        <dbReference type="ARBA" id="ARBA00022692"/>
    </source>
</evidence>
<dbReference type="InterPro" id="IPR023299">
    <property type="entry name" value="ATPase_P-typ_cyto_dom_N"/>
</dbReference>
<feature type="transmembrane region" description="Helical" evidence="8">
    <location>
        <begin position="470"/>
        <end position="488"/>
    </location>
</feature>
<dbReference type="GO" id="GO:0005524">
    <property type="term" value="F:ATP binding"/>
    <property type="evidence" value="ECO:0007669"/>
    <property type="project" value="InterPro"/>
</dbReference>
<dbReference type="SUPFAM" id="SSF81665">
    <property type="entry name" value="Calcium ATPase, transmembrane domain M"/>
    <property type="match status" value="1"/>
</dbReference>
<evidence type="ECO:0000256" key="7">
    <source>
        <dbReference type="SAM" id="MobiDB-lite"/>
    </source>
</evidence>
<dbReference type="AlphaFoldDB" id="A0A6B2L0B8"/>
<name>A0A6B2L0B8_9EUKA</name>
<evidence type="ECO:0000256" key="6">
    <source>
        <dbReference type="ARBA" id="ARBA00023136"/>
    </source>
</evidence>
<dbReference type="InterPro" id="IPR023298">
    <property type="entry name" value="ATPase_P-typ_TM_dom_sf"/>
</dbReference>
<dbReference type="GO" id="GO:0016887">
    <property type="term" value="F:ATP hydrolysis activity"/>
    <property type="evidence" value="ECO:0007669"/>
    <property type="project" value="InterPro"/>
</dbReference>
<dbReference type="Gene3D" id="3.40.1110.10">
    <property type="entry name" value="Calcium-transporting ATPase, cytoplasmic domain N"/>
    <property type="match status" value="1"/>
</dbReference>
<dbReference type="SUPFAM" id="SSF81660">
    <property type="entry name" value="Metal cation-transporting ATPase, ATP-binding domain N"/>
    <property type="match status" value="1"/>
</dbReference>
<dbReference type="PRINTS" id="PR00119">
    <property type="entry name" value="CATATPASE"/>
</dbReference>
<evidence type="ECO:0000256" key="5">
    <source>
        <dbReference type="ARBA" id="ARBA00022989"/>
    </source>
</evidence>
<proteinExistence type="predicted"/>
<keyword evidence="2 8" id="KW-0812">Transmembrane</keyword>
<sequence>MDKPFAAREDDVVIDKEIVFNSNLKFSGTSVIVNDKEAPKTLPKSFSILKGAPEKILPKCSHYFSVSGQLIKTKDLSPLYEEVNVQSHSGIRVVAIAVSEEQLNAEERILPEQMTLIGLIGLRDEIRKESKEAIQMAKNAGIQVVMITGDRKETAISIAREVGLLPETHLHDEDGSDRHLPRNSVFTSEEINKMTEEELISILPNIKVIARALPTDKSRLVALCQKQDRVVGMTGDGVNDAAALSRADVGFAMGSGTEMAKEAADIVIMDDNFISITKAILYGRTIFRSIRKFITFQSTINVASTLIVFLGPFLGIDFPLTLIQLLWVNLVMDTLAALAFGGEPALARYMHDKPIRRDEAIVSPEMYSSFLLGGTFIAGMSIAFLTLEAFKDFFIRDGVYYNEGFLTGFFGFFIFITTLNAFNVRTRKLNVLDNIFKNPGFILVLVVIFCVQIVFTWIGGSVLRTVPLNYREWVVVISFSFIIFPFDLMRKVLIAPWLPKRLIDKTGLEHIETKPESPAKKNPNNLPKKQTAKPVSKERTPNPNNSKEQKNKATNKNQSQSQTSKDRKTNSNAPSKEQQKKQNKPKNQ</sequence>
<keyword evidence="5 8" id="KW-1133">Transmembrane helix</keyword>
<dbReference type="Pfam" id="PF08282">
    <property type="entry name" value="Hydrolase_3"/>
    <property type="match status" value="1"/>
</dbReference>
<dbReference type="Pfam" id="PF13246">
    <property type="entry name" value="Cation_ATPase"/>
    <property type="match status" value="1"/>
</dbReference>
<feature type="domain" description="Cation-transporting P-type ATPase C-terminal" evidence="9">
    <location>
        <begin position="318"/>
        <end position="493"/>
    </location>
</feature>
<evidence type="ECO:0000256" key="4">
    <source>
        <dbReference type="ARBA" id="ARBA00022842"/>
    </source>
</evidence>
<dbReference type="PANTHER" id="PTHR24093">
    <property type="entry name" value="CATION TRANSPORTING ATPASE"/>
    <property type="match status" value="1"/>
</dbReference>
<dbReference type="InterPro" id="IPR006068">
    <property type="entry name" value="ATPase_P-typ_cation-transptr_C"/>
</dbReference>
<feature type="transmembrane region" description="Helical" evidence="8">
    <location>
        <begin position="293"/>
        <end position="314"/>
    </location>
</feature>
<keyword evidence="6 8" id="KW-0472">Membrane</keyword>